<dbReference type="Gene3D" id="2.10.80.10">
    <property type="entry name" value="Lipase, subunit A"/>
    <property type="match status" value="1"/>
</dbReference>
<dbReference type="AlphaFoldDB" id="V5HUV4"/>
<keyword evidence="1" id="KW-0732">Signal</keyword>
<evidence type="ECO:0000256" key="1">
    <source>
        <dbReference type="SAM" id="SignalP"/>
    </source>
</evidence>
<name>V5HUV4_IXORI</name>
<feature type="signal peptide" evidence="1">
    <location>
        <begin position="1"/>
        <end position="19"/>
    </location>
</feature>
<accession>V5HUV4</accession>
<proteinExistence type="evidence at transcript level"/>
<reference evidence="2" key="1">
    <citation type="journal article" date="2015" name="Sci. Rep.">
        <title>Tissue- and time-dependent transcription in Ixodes ricinus salivary glands and midguts when blood feeding on the vertebrate host.</title>
        <authorList>
            <person name="Kotsyfakis M."/>
            <person name="Schwarz A."/>
            <person name="Erhart J."/>
            <person name="Ribeiro J.M."/>
        </authorList>
    </citation>
    <scope>NUCLEOTIDE SEQUENCE</scope>
    <source>
        <tissue evidence="2">Salivary gland and midgut</tissue>
    </source>
</reference>
<dbReference type="EMBL" id="GANP01004506">
    <property type="protein sequence ID" value="JAB79962.1"/>
    <property type="molecule type" value="mRNA"/>
</dbReference>
<evidence type="ECO:0000313" key="2">
    <source>
        <dbReference type="EMBL" id="JAB79962.1"/>
    </source>
</evidence>
<feature type="chain" id="PRO_5004736387" evidence="1">
    <location>
        <begin position="20"/>
        <end position="109"/>
    </location>
</feature>
<protein>
    <submittedName>
        <fullName evidence="2">Putative secreted protein</fullName>
    </submittedName>
</protein>
<organism evidence="2">
    <name type="scientific">Ixodes ricinus</name>
    <name type="common">Common tick</name>
    <name type="synonym">Acarus ricinus</name>
    <dbReference type="NCBI Taxonomy" id="34613"/>
    <lineage>
        <taxon>Eukaryota</taxon>
        <taxon>Metazoa</taxon>
        <taxon>Ecdysozoa</taxon>
        <taxon>Arthropoda</taxon>
        <taxon>Chelicerata</taxon>
        <taxon>Arachnida</taxon>
        <taxon>Acari</taxon>
        <taxon>Parasitiformes</taxon>
        <taxon>Ixodida</taxon>
        <taxon>Ixodoidea</taxon>
        <taxon>Ixodidae</taxon>
        <taxon>Ixodinae</taxon>
        <taxon>Ixodes</taxon>
    </lineage>
</organism>
<sequence length="109" mass="11770">MNSFIVVLVSSLVFDDVRGCLQTQLNSPRCPLEWCSSQRDCSIGQCCLETSSGDMALVNLQSFGRTRGRTALIAQNGDQPYQGVCPCELGYECVDGTCATTPEQPVAVE</sequence>